<keyword evidence="2" id="KW-0808">Transferase</keyword>
<reference evidence="2 3" key="1">
    <citation type="submission" date="2014-02" db="EMBL/GenBank/DDBJ databases">
        <authorList>
            <person name="Sears C."/>
            <person name="Carroll K."/>
            <person name="Sack B.R."/>
            <person name="Qadri F."/>
            <person name="Myers L.L."/>
            <person name="Chung G.-T."/>
            <person name="Escheverria P."/>
            <person name="Fraser C.M."/>
            <person name="Sadzewicz L."/>
            <person name="Shefchek K.A."/>
            <person name="Tallon L."/>
            <person name="Das S.P."/>
            <person name="Daugherty S."/>
            <person name="Mongodin E.F."/>
        </authorList>
    </citation>
    <scope>NUCLEOTIDE SEQUENCE [LARGE SCALE GENOMIC DNA]</scope>
    <source>
        <strain evidence="2">3998T</strain>
        <strain evidence="3">3998T(B)3</strain>
    </source>
</reference>
<dbReference type="RefSeq" id="WP_009123631.1">
    <property type="nucleotide sequence ID" value="NZ_JGDB01000080.1"/>
</dbReference>
<evidence type="ECO:0000313" key="2">
    <source>
        <dbReference type="EMBL" id="EXY91150.1"/>
    </source>
</evidence>
<proteinExistence type="predicted"/>
<dbReference type="EMBL" id="JGDB01000080">
    <property type="protein sequence ID" value="EXY91150.1"/>
    <property type="molecule type" value="Genomic_DNA"/>
</dbReference>
<gene>
    <name evidence="2" type="ORF">M125_2176</name>
    <name evidence="1" type="ORF">M125_4640</name>
</gene>
<dbReference type="Proteomes" id="UP000020773">
    <property type="component" value="Unassembled WGS sequence"/>
</dbReference>
<accession>A0A015XEY4</accession>
<dbReference type="AlphaFoldDB" id="A0A015XEY4"/>
<dbReference type="PANTHER" id="PTHR35810">
    <property type="entry name" value="CYTOPLASMIC PROTEIN-RELATED"/>
    <property type="match status" value="1"/>
</dbReference>
<dbReference type="PANTHER" id="PTHR35810:SF1">
    <property type="entry name" value="CYTOPLASMIC PROTEIN"/>
    <property type="match status" value="1"/>
</dbReference>
<sequence>MTMTTREPISIENGRVEIHTPENRVWLTRHQIADLFGVFVPAVGSNIRSILKSGILCEERVYRRERNRDGGIVELYSLEMIAALAFRLKSGNAEAFRRWLVRRATTTAVVWQLPGMNTILN</sequence>
<keyword evidence="2" id="KW-0675">Receptor</keyword>
<organism evidence="2 3">
    <name type="scientific">Bacteroides fragilis str. 3998T(B)3</name>
    <dbReference type="NCBI Taxonomy" id="1339316"/>
    <lineage>
        <taxon>Bacteria</taxon>
        <taxon>Pseudomonadati</taxon>
        <taxon>Bacteroidota</taxon>
        <taxon>Bacteroidia</taxon>
        <taxon>Bacteroidales</taxon>
        <taxon>Bacteroidaceae</taxon>
        <taxon>Bacteroides</taxon>
    </lineage>
</organism>
<evidence type="ECO:0000313" key="3">
    <source>
        <dbReference type="Proteomes" id="UP000020773"/>
    </source>
</evidence>
<comment type="caution">
    <text evidence="2">The sequence shown here is derived from an EMBL/GenBank/DDBJ whole genome shotgun (WGS) entry which is preliminary data.</text>
</comment>
<dbReference type="GO" id="GO:0016301">
    <property type="term" value="F:kinase activity"/>
    <property type="evidence" value="ECO:0007669"/>
    <property type="project" value="UniProtKB-KW"/>
</dbReference>
<keyword evidence="2" id="KW-0418">Kinase</keyword>
<dbReference type="PATRIC" id="fig|1339316.3.peg.2091"/>
<name>A0A015XEY4_BACFG</name>
<dbReference type="GeneID" id="86048096"/>
<protein>
    <submittedName>
        <fullName evidence="2">Putative non-receptor tyrosine-protein kinase TNK1</fullName>
    </submittedName>
</protein>
<evidence type="ECO:0000313" key="1">
    <source>
        <dbReference type="EMBL" id="EXY88718.1"/>
    </source>
</evidence>
<dbReference type="EMBL" id="JGDB01000274">
    <property type="protein sequence ID" value="EXY88718.1"/>
    <property type="molecule type" value="Genomic_DNA"/>
</dbReference>